<dbReference type="GO" id="GO:0031261">
    <property type="term" value="C:DNA replication preinitiation complex"/>
    <property type="evidence" value="ECO:0007669"/>
    <property type="project" value="TreeGrafter"/>
</dbReference>
<evidence type="ECO:0000256" key="1">
    <source>
        <dbReference type="SAM" id="MobiDB-lite"/>
    </source>
</evidence>
<dbReference type="InterPro" id="IPR020795">
    <property type="entry name" value="ORC3"/>
</dbReference>
<proteinExistence type="predicted"/>
<dbReference type="GO" id="GO:0003688">
    <property type="term" value="F:DNA replication origin binding"/>
    <property type="evidence" value="ECO:0007669"/>
    <property type="project" value="TreeGrafter"/>
</dbReference>
<feature type="domain" description="Origin recognition complex subunit 3 N-terminal" evidence="2">
    <location>
        <begin position="46"/>
        <end position="478"/>
    </location>
</feature>
<dbReference type="GO" id="GO:0005664">
    <property type="term" value="C:nuclear origin of replication recognition complex"/>
    <property type="evidence" value="ECO:0007669"/>
    <property type="project" value="InterPro"/>
</dbReference>
<name>A0A078AXM2_STYLE</name>
<organism evidence="3 4">
    <name type="scientific">Stylonychia lemnae</name>
    <name type="common">Ciliate</name>
    <dbReference type="NCBI Taxonomy" id="5949"/>
    <lineage>
        <taxon>Eukaryota</taxon>
        <taxon>Sar</taxon>
        <taxon>Alveolata</taxon>
        <taxon>Ciliophora</taxon>
        <taxon>Intramacronucleata</taxon>
        <taxon>Spirotrichea</taxon>
        <taxon>Stichotrichia</taxon>
        <taxon>Sporadotrichida</taxon>
        <taxon>Oxytrichidae</taxon>
        <taxon>Stylonychinae</taxon>
        <taxon>Stylonychia</taxon>
    </lineage>
</organism>
<dbReference type="Pfam" id="PF07034">
    <property type="entry name" value="ORC3_N"/>
    <property type="match status" value="1"/>
</dbReference>
<dbReference type="GO" id="GO:0005656">
    <property type="term" value="C:nuclear pre-replicative complex"/>
    <property type="evidence" value="ECO:0007669"/>
    <property type="project" value="TreeGrafter"/>
</dbReference>
<evidence type="ECO:0000313" key="4">
    <source>
        <dbReference type="Proteomes" id="UP000039865"/>
    </source>
</evidence>
<dbReference type="AlphaFoldDB" id="A0A078AXM2"/>
<dbReference type="PANTHER" id="PTHR12748:SF0">
    <property type="entry name" value="ORIGIN RECOGNITION COMPLEX SUBUNIT 3"/>
    <property type="match status" value="1"/>
</dbReference>
<dbReference type="InParanoid" id="A0A078AXM2"/>
<dbReference type="PANTHER" id="PTHR12748">
    <property type="entry name" value="ORIGIN RECOGNITION COMPLEX SUBUNIT 3"/>
    <property type="match status" value="1"/>
</dbReference>
<dbReference type="OrthoDB" id="10265211at2759"/>
<keyword evidence="4" id="KW-1185">Reference proteome</keyword>
<dbReference type="GO" id="GO:0006270">
    <property type="term" value="P:DNA replication initiation"/>
    <property type="evidence" value="ECO:0007669"/>
    <property type="project" value="TreeGrafter"/>
</dbReference>
<dbReference type="InterPro" id="IPR045667">
    <property type="entry name" value="ORC3_N"/>
</dbReference>
<gene>
    <name evidence="3" type="primary">Contig19832.g21032</name>
    <name evidence="3" type="ORF">STYLEM_15984</name>
</gene>
<dbReference type="Proteomes" id="UP000039865">
    <property type="component" value="Unassembled WGS sequence"/>
</dbReference>
<sequence length="935" mass="109235">MQDYDQGSSIPYNTPFVEYWNKNRSYTNIKAPTIFSKDPQKYLEKQRLTDNTMRRFDEIIQNTMRDNNSALYYSMKEFMVSHNMNQVEFDSQVPTCLVITSSESASSIDTQFTTLCEELKGSTKAVNLVLDEKKCGNMKSTIDHIQNKLKQALGLIDKENGQGNNGSDTENFQPIKMKIEMINYSEESNDEDLDEDFPLNPPVQQSSAPDQSVDHVSSIRGSHLNYSMADQSVDSIALNHSVNGQKPDQEMEMVYKMSELKVEPIETQNSKQLKIDPSIELRKGKTRSQNKKALQQDEIYKIQDKEEQDNLRDFQEFSQTNDIILKESFFGIYNILRTTKKVDRNSPIILIIKNIKTFPHNILNDLIHLMKKYRSIPYSMKLNLMLGVQNNNKDEFHMRVKIQNCVKMTVKTFYFPCMKNIIFEVIYKLILSDQFIFTYDVEVIQNLVEIINVYGMSVMKFKRILKYLMAEFFLRHELFFIHDVQIGLLSEKNFQDTRMALSQKLKQGIDRFYSNHNELMKMSEQIELPNIMLAEQPVNTLVLEIVNQTQSFSKSKRKWLKAYEVIQDLVESIQDFTSNKERNIFKYQFLMNFLTKGNQEQRIGFLKQQLDFISNHKEYVTNNLIKVLQGRHDLNKSSKFRQIELLEIEDRLSGIYTLNRIQNNEAQTNSQMTKMQLTSKMSNNRKEMLLNNKQKQITVTENYNFDQNITENSLTEQQRQILSQKYAPKSETDYKTLLYDWIQGFINKYLAYNQNLTQLQKHLFFVGWNKATQTLNPDITGNMTKAIIDSGKILKCQCCTQNVQMSAKLHKDASNLEDFILPTQENMTIIMELYKYFGKEFNIVITYELFKKINLKITEGKNHPKYSQADIRKMFLVALQNLKFMGFFSPTKQSIFLFKKNFYGKASIAATTSKNDENDKNAENIIKTGGNKGRS</sequence>
<feature type="region of interest" description="Disordered" evidence="1">
    <location>
        <begin position="187"/>
        <end position="214"/>
    </location>
</feature>
<evidence type="ECO:0000259" key="2">
    <source>
        <dbReference type="Pfam" id="PF07034"/>
    </source>
</evidence>
<reference evidence="3 4" key="1">
    <citation type="submission" date="2014-06" db="EMBL/GenBank/DDBJ databases">
        <authorList>
            <person name="Swart Estienne"/>
        </authorList>
    </citation>
    <scope>NUCLEOTIDE SEQUENCE [LARGE SCALE GENOMIC DNA]</scope>
    <source>
        <strain evidence="3 4">130c</strain>
    </source>
</reference>
<feature type="compositionally biased region" description="Acidic residues" evidence="1">
    <location>
        <begin position="187"/>
        <end position="197"/>
    </location>
</feature>
<accession>A0A078AXM2</accession>
<protein>
    <recommendedName>
        <fullName evidence="2">Origin recognition complex subunit 3 N-terminal domain-containing protein</fullName>
    </recommendedName>
</protein>
<evidence type="ECO:0000313" key="3">
    <source>
        <dbReference type="EMBL" id="CDW86884.1"/>
    </source>
</evidence>
<dbReference type="EMBL" id="CCKQ01015074">
    <property type="protein sequence ID" value="CDW86884.1"/>
    <property type="molecule type" value="Genomic_DNA"/>
</dbReference>